<comment type="caution">
    <text evidence="2">The sequence shown here is derived from an EMBL/GenBank/DDBJ whole genome shotgun (WGS) entry which is preliminary data.</text>
</comment>
<reference evidence="2" key="1">
    <citation type="submission" date="2021-06" db="EMBL/GenBank/DDBJ databases">
        <title>Comparative genomics, transcriptomics and evolutionary studies reveal genomic signatures of adaptation to plant cell wall in hemibiotrophic fungi.</title>
        <authorList>
            <consortium name="DOE Joint Genome Institute"/>
            <person name="Baroncelli R."/>
            <person name="Diaz J.F."/>
            <person name="Benocci T."/>
            <person name="Peng M."/>
            <person name="Battaglia E."/>
            <person name="Haridas S."/>
            <person name="Andreopoulos W."/>
            <person name="Labutti K."/>
            <person name="Pangilinan J."/>
            <person name="Floch G.L."/>
            <person name="Makela M.R."/>
            <person name="Henrissat B."/>
            <person name="Grigoriev I.V."/>
            <person name="Crouch J.A."/>
            <person name="De Vries R.P."/>
            <person name="Sukno S.A."/>
            <person name="Thon M.R."/>
        </authorList>
    </citation>
    <scope>NUCLEOTIDE SEQUENCE</scope>
    <source>
        <strain evidence="2">CBS 102054</strain>
    </source>
</reference>
<dbReference type="RefSeq" id="XP_060442298.1">
    <property type="nucleotide sequence ID" value="XM_060596172.1"/>
</dbReference>
<evidence type="ECO:0000256" key="1">
    <source>
        <dbReference type="SAM" id="MobiDB-lite"/>
    </source>
</evidence>
<dbReference type="Proteomes" id="UP001243989">
    <property type="component" value="Unassembled WGS sequence"/>
</dbReference>
<feature type="region of interest" description="Disordered" evidence="1">
    <location>
        <begin position="66"/>
        <end position="106"/>
    </location>
</feature>
<evidence type="ECO:0000313" key="3">
    <source>
        <dbReference type="Proteomes" id="UP001243989"/>
    </source>
</evidence>
<dbReference type="EMBL" id="JAHMHQ010000017">
    <property type="protein sequence ID" value="KAK1633691.1"/>
    <property type="molecule type" value="Genomic_DNA"/>
</dbReference>
<sequence>MPCERTCLMYLPHLTMPSFSYPHTYLTPTHLISSSSTSLKIFQQHQRTEKKHIQLDYPSKCDEWQTPSVIDPRHSMASNSRSGIEANTKNDQERFDGTLAPRRKNRKLLMVKGLPFAETRNQVEAFLKSKLNKPDSANFHWPPSKDPRQSLPSSHHG</sequence>
<keyword evidence="3" id="KW-1185">Reference proteome</keyword>
<protein>
    <submittedName>
        <fullName evidence="2">Uncharacterized protein</fullName>
    </submittedName>
</protein>
<feature type="compositionally biased region" description="Polar residues" evidence="1">
    <location>
        <begin position="76"/>
        <end position="87"/>
    </location>
</feature>
<evidence type="ECO:0000313" key="2">
    <source>
        <dbReference type="EMBL" id="KAK1633691.1"/>
    </source>
</evidence>
<feature type="region of interest" description="Disordered" evidence="1">
    <location>
        <begin position="127"/>
        <end position="157"/>
    </location>
</feature>
<gene>
    <name evidence="2" type="ORF">BDP81DRAFT_69856</name>
</gene>
<proteinExistence type="predicted"/>
<dbReference type="AlphaFoldDB" id="A0AAI9ZKJ7"/>
<name>A0AAI9ZKJ7_9PEZI</name>
<dbReference type="GeneID" id="85481034"/>
<organism evidence="2 3">
    <name type="scientific">Colletotrichum phormii</name>
    <dbReference type="NCBI Taxonomy" id="359342"/>
    <lineage>
        <taxon>Eukaryota</taxon>
        <taxon>Fungi</taxon>
        <taxon>Dikarya</taxon>
        <taxon>Ascomycota</taxon>
        <taxon>Pezizomycotina</taxon>
        <taxon>Sordariomycetes</taxon>
        <taxon>Hypocreomycetidae</taxon>
        <taxon>Glomerellales</taxon>
        <taxon>Glomerellaceae</taxon>
        <taxon>Colletotrichum</taxon>
        <taxon>Colletotrichum acutatum species complex</taxon>
    </lineage>
</organism>
<accession>A0AAI9ZKJ7</accession>